<keyword evidence="2" id="KW-1185">Reference proteome</keyword>
<name>A0A5B7HNJ0_PORTR</name>
<comment type="caution">
    <text evidence="1">The sequence shown here is derived from an EMBL/GenBank/DDBJ whole genome shotgun (WGS) entry which is preliminary data.</text>
</comment>
<gene>
    <name evidence="1" type="ORF">E2C01_067215</name>
</gene>
<accession>A0A5B7HNJ0</accession>
<protein>
    <submittedName>
        <fullName evidence="1">Uncharacterized protein</fullName>
    </submittedName>
</protein>
<proteinExistence type="predicted"/>
<organism evidence="1 2">
    <name type="scientific">Portunus trituberculatus</name>
    <name type="common">Swimming crab</name>
    <name type="synonym">Neptunus trituberculatus</name>
    <dbReference type="NCBI Taxonomy" id="210409"/>
    <lineage>
        <taxon>Eukaryota</taxon>
        <taxon>Metazoa</taxon>
        <taxon>Ecdysozoa</taxon>
        <taxon>Arthropoda</taxon>
        <taxon>Crustacea</taxon>
        <taxon>Multicrustacea</taxon>
        <taxon>Malacostraca</taxon>
        <taxon>Eumalacostraca</taxon>
        <taxon>Eucarida</taxon>
        <taxon>Decapoda</taxon>
        <taxon>Pleocyemata</taxon>
        <taxon>Brachyura</taxon>
        <taxon>Eubrachyura</taxon>
        <taxon>Portunoidea</taxon>
        <taxon>Portunidae</taxon>
        <taxon>Portuninae</taxon>
        <taxon>Portunus</taxon>
    </lineage>
</organism>
<dbReference type="EMBL" id="VSRR010035649">
    <property type="protein sequence ID" value="MPC72902.1"/>
    <property type="molecule type" value="Genomic_DNA"/>
</dbReference>
<evidence type="ECO:0000313" key="2">
    <source>
        <dbReference type="Proteomes" id="UP000324222"/>
    </source>
</evidence>
<evidence type="ECO:0000313" key="1">
    <source>
        <dbReference type="EMBL" id="MPC72902.1"/>
    </source>
</evidence>
<dbReference type="Proteomes" id="UP000324222">
    <property type="component" value="Unassembled WGS sequence"/>
</dbReference>
<sequence length="191" mass="21305">MFSPLMKQNLCSNVTRDLKIFMKISVAVVMKNCQGDVRKRFGTRSKSHPELRYPRAVYRSQAGPILRSLVPLRCGARVKPQGPSLPHLEHTAGDLTWDLDRSSAEGGNKQDSLTTSSVLPFLSNRWSSRRPKVPSESWCLSAIQDGLPMASLRTRGCRGERRVVCVVCGVFAWRQRGVRVHPGHPQRGVTG</sequence>
<dbReference type="AlphaFoldDB" id="A0A5B7HNJ0"/>
<reference evidence="1 2" key="1">
    <citation type="submission" date="2019-05" db="EMBL/GenBank/DDBJ databases">
        <title>Another draft genome of Portunus trituberculatus and its Hox gene families provides insights of decapod evolution.</title>
        <authorList>
            <person name="Jeong J.-H."/>
            <person name="Song I."/>
            <person name="Kim S."/>
            <person name="Choi T."/>
            <person name="Kim D."/>
            <person name="Ryu S."/>
            <person name="Kim W."/>
        </authorList>
    </citation>
    <scope>NUCLEOTIDE SEQUENCE [LARGE SCALE GENOMIC DNA]</scope>
    <source>
        <tissue evidence="1">Muscle</tissue>
    </source>
</reference>